<evidence type="ECO:0000256" key="7">
    <source>
        <dbReference type="SAM" id="Phobius"/>
    </source>
</evidence>
<organism evidence="9 10">
    <name type="scientific">Phyllachora maydis</name>
    <dbReference type="NCBI Taxonomy" id="1825666"/>
    <lineage>
        <taxon>Eukaryota</taxon>
        <taxon>Fungi</taxon>
        <taxon>Dikarya</taxon>
        <taxon>Ascomycota</taxon>
        <taxon>Pezizomycotina</taxon>
        <taxon>Sordariomycetes</taxon>
        <taxon>Sordariomycetidae</taxon>
        <taxon>Phyllachorales</taxon>
        <taxon>Phyllachoraceae</taxon>
        <taxon>Phyllachora</taxon>
    </lineage>
</organism>
<comment type="subcellular location">
    <subcellularLocation>
        <location evidence="1">Membrane</location>
        <topology evidence="1">Multi-pass membrane protein</topology>
    </subcellularLocation>
</comment>
<evidence type="ECO:0000256" key="4">
    <source>
        <dbReference type="ARBA" id="ARBA00023136"/>
    </source>
</evidence>
<feature type="transmembrane region" description="Helical" evidence="7">
    <location>
        <begin position="26"/>
        <end position="47"/>
    </location>
</feature>
<evidence type="ECO:0000256" key="3">
    <source>
        <dbReference type="ARBA" id="ARBA00022989"/>
    </source>
</evidence>
<protein>
    <recommendedName>
        <fullName evidence="8">Rhodopsin domain-containing protein</fullName>
    </recommendedName>
</protein>
<gene>
    <name evidence="9" type="ORF">P8C59_004451</name>
</gene>
<dbReference type="InterPro" id="IPR052337">
    <property type="entry name" value="SAT4-like"/>
</dbReference>
<feature type="transmembrane region" description="Helical" evidence="7">
    <location>
        <begin position="103"/>
        <end position="133"/>
    </location>
</feature>
<proteinExistence type="inferred from homology"/>
<dbReference type="PANTHER" id="PTHR33048">
    <property type="entry name" value="PTH11-LIKE INTEGRAL MEMBRANE PROTEIN (AFU_ORTHOLOGUE AFUA_5G11245)"/>
    <property type="match status" value="1"/>
</dbReference>
<feature type="transmembrane region" description="Helical" evidence="7">
    <location>
        <begin position="145"/>
        <end position="172"/>
    </location>
</feature>
<feature type="region of interest" description="Disordered" evidence="6">
    <location>
        <begin position="340"/>
        <end position="407"/>
    </location>
</feature>
<keyword evidence="2 7" id="KW-0812">Transmembrane</keyword>
<dbReference type="Pfam" id="PF20684">
    <property type="entry name" value="Fung_rhodopsin"/>
    <property type="match status" value="1"/>
</dbReference>
<evidence type="ECO:0000256" key="6">
    <source>
        <dbReference type="SAM" id="MobiDB-lite"/>
    </source>
</evidence>
<evidence type="ECO:0000256" key="2">
    <source>
        <dbReference type="ARBA" id="ARBA00022692"/>
    </source>
</evidence>
<accession>A0AAD9I2A9</accession>
<feature type="transmembrane region" description="Helical" evidence="7">
    <location>
        <begin position="59"/>
        <end position="83"/>
    </location>
</feature>
<dbReference type="PANTHER" id="PTHR33048:SF47">
    <property type="entry name" value="INTEGRAL MEMBRANE PROTEIN-RELATED"/>
    <property type="match status" value="1"/>
</dbReference>
<evidence type="ECO:0000256" key="5">
    <source>
        <dbReference type="ARBA" id="ARBA00038359"/>
    </source>
</evidence>
<comment type="similarity">
    <text evidence="5">Belongs to the SAT4 family.</text>
</comment>
<comment type="caution">
    <text evidence="9">The sequence shown here is derived from an EMBL/GenBank/DDBJ whole genome shotgun (WGS) entry which is preliminary data.</text>
</comment>
<feature type="transmembrane region" description="Helical" evidence="7">
    <location>
        <begin position="192"/>
        <end position="211"/>
    </location>
</feature>
<keyword evidence="10" id="KW-1185">Reference proteome</keyword>
<sequence length="428" mass="46685">MGDWREKIESTPRSQEYLNEYRGDNLIAIAIAFALLPTLTLALRFYSKRFKGAHIGIDDAFIFAAYLVNLSLCAMGLCLVVYGGVGHHVEVVERQDPAALLCWAKLVFAFQVVFFLCVALPKAAIILLYLRVFAWRGPMRMTAHALLFAIAASTIGLMITSCVQCRPLAYWWDSSIPGGTCINVQLFYHLQALPGIILDLAIMALPVRTVWALKMPLRTRSALMGIFLIGSFGIVASIIRAATFFNTAAFTDRTWASVELIGWSLIETGTYIVAACLPHLRPLFAHWMPRWIKDKVRRNAGALTSGSLTKAASRGSRPLPVPAGAGACRVCGGGRSGSLASSASSGYVPGSRDTAPGEARSPSGDADEEALLDVPEKRGTVHYSRPRPPPPPPERLARERSQDAVGQIQVTTEIKMERHDAARTKGYI</sequence>
<dbReference type="Proteomes" id="UP001217918">
    <property type="component" value="Unassembled WGS sequence"/>
</dbReference>
<feature type="transmembrane region" description="Helical" evidence="7">
    <location>
        <begin position="223"/>
        <end position="245"/>
    </location>
</feature>
<dbReference type="GO" id="GO:0016020">
    <property type="term" value="C:membrane"/>
    <property type="evidence" value="ECO:0007669"/>
    <property type="project" value="UniProtKB-SubCell"/>
</dbReference>
<evidence type="ECO:0000313" key="9">
    <source>
        <dbReference type="EMBL" id="KAK2069908.1"/>
    </source>
</evidence>
<dbReference type="AlphaFoldDB" id="A0AAD9I2A9"/>
<keyword evidence="3 7" id="KW-1133">Transmembrane helix</keyword>
<evidence type="ECO:0000259" key="8">
    <source>
        <dbReference type="Pfam" id="PF20684"/>
    </source>
</evidence>
<name>A0AAD9I2A9_9PEZI</name>
<evidence type="ECO:0000313" key="10">
    <source>
        <dbReference type="Proteomes" id="UP001217918"/>
    </source>
</evidence>
<evidence type="ECO:0000256" key="1">
    <source>
        <dbReference type="ARBA" id="ARBA00004141"/>
    </source>
</evidence>
<dbReference type="EMBL" id="JAQQPM010000003">
    <property type="protein sequence ID" value="KAK2069908.1"/>
    <property type="molecule type" value="Genomic_DNA"/>
</dbReference>
<dbReference type="InterPro" id="IPR049326">
    <property type="entry name" value="Rhodopsin_dom_fungi"/>
</dbReference>
<feature type="domain" description="Rhodopsin" evidence="8">
    <location>
        <begin position="43"/>
        <end position="285"/>
    </location>
</feature>
<keyword evidence="4 7" id="KW-0472">Membrane</keyword>
<reference evidence="9" key="1">
    <citation type="journal article" date="2023" name="Mol. Plant Microbe Interact.">
        <title>Elucidating the Obligate Nature and Biological Capacity of an Invasive Fungal Corn Pathogen.</title>
        <authorList>
            <person name="MacCready J.S."/>
            <person name="Roggenkamp E.M."/>
            <person name="Gdanetz K."/>
            <person name="Chilvers M.I."/>
        </authorList>
    </citation>
    <scope>NUCLEOTIDE SEQUENCE</scope>
    <source>
        <strain evidence="9">PM02</strain>
    </source>
</reference>